<gene>
    <name evidence="2" type="ORF">OCTVUL_1B001478</name>
</gene>
<proteinExistence type="predicted"/>
<name>A0AA36AKN3_OCTVU</name>
<protein>
    <submittedName>
        <fullName evidence="2">Uncharacterized protein</fullName>
    </submittedName>
</protein>
<reference evidence="2" key="1">
    <citation type="submission" date="2023-08" db="EMBL/GenBank/DDBJ databases">
        <authorList>
            <person name="Alioto T."/>
            <person name="Alioto T."/>
            <person name="Gomez Garrido J."/>
        </authorList>
    </citation>
    <scope>NUCLEOTIDE SEQUENCE</scope>
</reference>
<evidence type="ECO:0000256" key="1">
    <source>
        <dbReference type="SAM" id="Phobius"/>
    </source>
</evidence>
<feature type="transmembrane region" description="Helical" evidence="1">
    <location>
        <begin position="12"/>
        <end position="31"/>
    </location>
</feature>
<organism evidence="2 3">
    <name type="scientific">Octopus vulgaris</name>
    <name type="common">Common octopus</name>
    <dbReference type="NCBI Taxonomy" id="6645"/>
    <lineage>
        <taxon>Eukaryota</taxon>
        <taxon>Metazoa</taxon>
        <taxon>Spiralia</taxon>
        <taxon>Lophotrochozoa</taxon>
        <taxon>Mollusca</taxon>
        <taxon>Cephalopoda</taxon>
        <taxon>Coleoidea</taxon>
        <taxon>Octopodiformes</taxon>
        <taxon>Octopoda</taxon>
        <taxon>Incirrata</taxon>
        <taxon>Octopodidae</taxon>
        <taxon>Octopus</taxon>
    </lineage>
</organism>
<keyword evidence="1" id="KW-1133">Transmembrane helix</keyword>
<dbReference type="Proteomes" id="UP001162480">
    <property type="component" value="Chromosome 2"/>
</dbReference>
<accession>A0AA36AKN3</accession>
<sequence length="97" mass="11036">MWKRTGLKRTALFYRTFTISILSLAVLFLDLADGSPSSAWSAWWRYEGISGVIIKYHNLIKNHKIPRLIKVSTSLTSFISRSSHIVNLLQVRGKSVS</sequence>
<evidence type="ECO:0000313" key="3">
    <source>
        <dbReference type="Proteomes" id="UP001162480"/>
    </source>
</evidence>
<keyword evidence="1" id="KW-0472">Membrane</keyword>
<keyword evidence="1" id="KW-0812">Transmembrane</keyword>
<keyword evidence="3" id="KW-1185">Reference proteome</keyword>
<dbReference type="EMBL" id="OX597815">
    <property type="protein sequence ID" value="CAI9717916.1"/>
    <property type="molecule type" value="Genomic_DNA"/>
</dbReference>
<evidence type="ECO:0000313" key="2">
    <source>
        <dbReference type="EMBL" id="CAI9717916.1"/>
    </source>
</evidence>
<dbReference type="AlphaFoldDB" id="A0AA36AKN3"/>